<dbReference type="Gene3D" id="3.30.565.40">
    <property type="entry name" value="Fervidobacterium nodosum Rt17-B1 like"/>
    <property type="match status" value="1"/>
</dbReference>
<evidence type="ECO:0000313" key="3">
    <source>
        <dbReference type="EMBL" id="HGU40047.1"/>
    </source>
</evidence>
<sequence length="250" mass="29280">MSSSCLEEFLMQMNRSQAVMWLFFSCTIAMLLILRLQKIELVIVRTRDPNLEIHVVFPIFKNLRNTEFEQELNTRIQDYIKSVVNEARMEASQNVKYFENAHFELEIKTEVHEPFRNVYSVVLYVYKFTGGAHGTNDLRTFTTDLNDERLLTICDFFELGREELENRLRSLILNRISDCKERYFPWAKDYVKEDLIFARPFVVTERGIGVFYEEGEIAPRGHGITCLDFTWDELNGCNVARKKSIASGGE</sequence>
<evidence type="ECO:0000256" key="1">
    <source>
        <dbReference type="SAM" id="Phobius"/>
    </source>
</evidence>
<comment type="caution">
    <text evidence="3">The sequence shown here is derived from an EMBL/GenBank/DDBJ whole genome shotgun (WGS) entry which is preliminary data.</text>
</comment>
<protein>
    <submittedName>
        <fullName evidence="3">DUF4163 domain-containing protein</fullName>
    </submittedName>
</protein>
<keyword evidence="1" id="KW-1133">Transmembrane helix</keyword>
<organism evidence="3">
    <name type="scientific">Fervidobacterium thailandense</name>
    <dbReference type="NCBI Taxonomy" id="1008305"/>
    <lineage>
        <taxon>Bacteria</taxon>
        <taxon>Thermotogati</taxon>
        <taxon>Thermotogota</taxon>
        <taxon>Thermotogae</taxon>
        <taxon>Thermotogales</taxon>
        <taxon>Fervidobacteriaceae</taxon>
        <taxon>Fervidobacterium</taxon>
    </lineage>
</organism>
<evidence type="ECO:0000259" key="2">
    <source>
        <dbReference type="Pfam" id="PF13739"/>
    </source>
</evidence>
<accession>A0A7C4CDA7</accession>
<dbReference type="EMBL" id="DSZY01000012">
    <property type="protein sequence ID" value="HGU40047.1"/>
    <property type="molecule type" value="Genomic_DNA"/>
</dbReference>
<keyword evidence="1" id="KW-0472">Membrane</keyword>
<feature type="transmembrane region" description="Helical" evidence="1">
    <location>
        <begin position="18"/>
        <end position="36"/>
    </location>
</feature>
<dbReference type="Gene3D" id="3.90.640.20">
    <property type="entry name" value="Heat-shock cognate protein, ATPase"/>
    <property type="match status" value="1"/>
</dbReference>
<dbReference type="Pfam" id="PF13739">
    <property type="entry name" value="PdaC"/>
    <property type="match status" value="1"/>
</dbReference>
<dbReference type="InterPro" id="IPR037126">
    <property type="entry name" value="PdaC/RsiV-like_sf"/>
</dbReference>
<feature type="domain" description="Deacetylase PdaC" evidence="2">
    <location>
        <begin position="48"/>
        <end position="135"/>
    </location>
</feature>
<reference evidence="3" key="1">
    <citation type="journal article" date="2020" name="mSystems">
        <title>Genome- and Community-Level Interaction Insights into Carbon Utilization and Element Cycling Functions of Hydrothermarchaeota in Hydrothermal Sediment.</title>
        <authorList>
            <person name="Zhou Z."/>
            <person name="Liu Y."/>
            <person name="Xu W."/>
            <person name="Pan J."/>
            <person name="Luo Z.H."/>
            <person name="Li M."/>
        </authorList>
    </citation>
    <scope>NUCLEOTIDE SEQUENCE [LARGE SCALE GENOMIC DNA]</scope>
    <source>
        <strain evidence="3">SpSt-609</strain>
    </source>
</reference>
<dbReference type="InterPro" id="IPR025303">
    <property type="entry name" value="PdaC"/>
</dbReference>
<keyword evidence="1" id="KW-0812">Transmembrane</keyword>
<name>A0A7C4CDA7_9BACT</name>
<proteinExistence type="predicted"/>
<dbReference type="AlphaFoldDB" id="A0A7C4CDA7"/>
<gene>
    <name evidence="3" type="ORF">ENT77_02465</name>
</gene>